<organism evidence="1 2">
    <name type="scientific">Timema podura</name>
    <name type="common">Walking stick</name>
    <dbReference type="NCBI Taxonomy" id="61482"/>
    <lineage>
        <taxon>Eukaryota</taxon>
        <taxon>Metazoa</taxon>
        <taxon>Ecdysozoa</taxon>
        <taxon>Arthropoda</taxon>
        <taxon>Hexapoda</taxon>
        <taxon>Insecta</taxon>
        <taxon>Pterygota</taxon>
        <taxon>Neoptera</taxon>
        <taxon>Polyneoptera</taxon>
        <taxon>Phasmatodea</taxon>
        <taxon>Timematodea</taxon>
        <taxon>Timematoidea</taxon>
        <taxon>Timematidae</taxon>
        <taxon>Timema</taxon>
    </lineage>
</organism>
<evidence type="ECO:0000313" key="2">
    <source>
        <dbReference type="Proteomes" id="UP001153148"/>
    </source>
</evidence>
<dbReference type="Proteomes" id="UP001153148">
    <property type="component" value="Unassembled WGS sequence"/>
</dbReference>
<feature type="non-terminal residue" evidence="1">
    <location>
        <position position="227"/>
    </location>
</feature>
<protein>
    <submittedName>
        <fullName evidence="1">Uncharacterized protein</fullName>
    </submittedName>
</protein>
<keyword evidence="2" id="KW-1185">Reference proteome</keyword>
<proteinExistence type="predicted"/>
<comment type="caution">
    <text evidence="1">The sequence shown here is derived from an EMBL/GenBank/DDBJ whole genome shotgun (WGS) entry which is preliminary data.</text>
</comment>
<name>A0ABN7PHK4_TIMPD</name>
<accession>A0ABN7PHK4</accession>
<gene>
    <name evidence="1" type="ORF">TPAB3V08_LOCUS11906</name>
</gene>
<feature type="non-terminal residue" evidence="1">
    <location>
        <position position="1"/>
    </location>
</feature>
<evidence type="ECO:0000313" key="1">
    <source>
        <dbReference type="EMBL" id="CAG2064962.1"/>
    </source>
</evidence>
<reference evidence="1" key="1">
    <citation type="submission" date="2021-03" db="EMBL/GenBank/DDBJ databases">
        <authorList>
            <person name="Tran Van P."/>
        </authorList>
    </citation>
    <scope>NUCLEOTIDE SEQUENCE</scope>
</reference>
<sequence>ILCSFILDFQNIQTEEWLIDAEEFRQKAEEGQATFNNLKAETDYLLHNLKSREKQVDNLENMIYSLKEIVVKSQTELSQVQVNATLYLKDKEAAERAQAQYRESIHSMKEALHLGQWQKDISSEKIMSISQEEQLTVLSGRCIPRTACPRPVYDASNLIIALDCLLYTCRRHSNNINDMVFVELNKPISLNLDSYTKVFDHNITAPDDMKDEMNKILESIKLKDKQV</sequence>
<dbReference type="EMBL" id="CAJPIN010038430">
    <property type="protein sequence ID" value="CAG2064962.1"/>
    <property type="molecule type" value="Genomic_DNA"/>
</dbReference>